<evidence type="ECO:0000256" key="2">
    <source>
        <dbReference type="SAM" id="Phobius"/>
    </source>
</evidence>
<organism evidence="3">
    <name type="scientific">Alexandrium andersonii</name>
    <dbReference type="NCBI Taxonomy" id="327968"/>
    <lineage>
        <taxon>Eukaryota</taxon>
        <taxon>Sar</taxon>
        <taxon>Alveolata</taxon>
        <taxon>Dinophyceae</taxon>
        <taxon>Gonyaulacales</taxon>
        <taxon>Pyrocystaceae</taxon>
        <taxon>Alexandrium</taxon>
    </lineage>
</organism>
<sequence length="207" mass="22201">MKKSRCPPESKGCESPKVHLDIAAPGYDNISVSTANICGHNGFNTYITAEESGICAGTHGGCQCEGMPNNTEDTATLKKGCILFGTWGWQKGDPMMEWQPVECPPKFVERIAEAFGPSGVEPISRPSKWPWIAAGVALVLLALGACIVNRILDGRREAKEAERRQKKKLQKQKETLRGRNFGGRQAQAAGSSSSDEGSSSSDSDGVC</sequence>
<reference evidence="3" key="1">
    <citation type="submission" date="2021-01" db="EMBL/GenBank/DDBJ databases">
        <authorList>
            <person name="Corre E."/>
            <person name="Pelletier E."/>
            <person name="Niang G."/>
            <person name="Scheremetjew M."/>
            <person name="Finn R."/>
            <person name="Kale V."/>
            <person name="Holt S."/>
            <person name="Cochrane G."/>
            <person name="Meng A."/>
            <person name="Brown T."/>
            <person name="Cohen L."/>
        </authorList>
    </citation>
    <scope>NUCLEOTIDE SEQUENCE</scope>
    <source>
        <strain evidence="3">CCMP2222</strain>
    </source>
</reference>
<protein>
    <submittedName>
        <fullName evidence="3">Uncharacterized protein</fullName>
    </submittedName>
</protein>
<evidence type="ECO:0000256" key="1">
    <source>
        <dbReference type="SAM" id="MobiDB-lite"/>
    </source>
</evidence>
<proteinExistence type="predicted"/>
<feature type="region of interest" description="Disordered" evidence="1">
    <location>
        <begin position="160"/>
        <end position="207"/>
    </location>
</feature>
<feature type="compositionally biased region" description="Low complexity" evidence="1">
    <location>
        <begin position="190"/>
        <end position="207"/>
    </location>
</feature>
<evidence type="ECO:0000313" key="3">
    <source>
        <dbReference type="EMBL" id="CAD9506136.1"/>
    </source>
</evidence>
<keyword evidence="2" id="KW-0812">Transmembrane</keyword>
<dbReference type="EMBL" id="HBGQ01079718">
    <property type="protein sequence ID" value="CAD9506136.1"/>
    <property type="molecule type" value="Transcribed_RNA"/>
</dbReference>
<keyword evidence="2" id="KW-1133">Transmembrane helix</keyword>
<accession>A0A7S2MW57</accession>
<name>A0A7S2MW57_9DINO</name>
<keyword evidence="2" id="KW-0472">Membrane</keyword>
<feature type="transmembrane region" description="Helical" evidence="2">
    <location>
        <begin position="129"/>
        <end position="152"/>
    </location>
</feature>
<dbReference type="AlphaFoldDB" id="A0A7S2MW57"/>
<gene>
    <name evidence="3" type="ORF">AAND1436_LOCUS38138</name>
</gene>